<dbReference type="InterPro" id="IPR043428">
    <property type="entry name" value="LivM-like"/>
</dbReference>
<keyword evidence="4 6" id="KW-1133">Transmembrane helix</keyword>
<reference evidence="7 8" key="1">
    <citation type="submission" date="2016-10" db="EMBL/GenBank/DDBJ databases">
        <authorList>
            <person name="de Groot N.N."/>
        </authorList>
    </citation>
    <scope>NUCLEOTIDE SEQUENCE [LARGE SCALE GENOMIC DNA]</scope>
    <source>
        <strain evidence="7 8">CGMCC 1.11156</strain>
    </source>
</reference>
<keyword evidence="8" id="KW-1185">Reference proteome</keyword>
<proteinExistence type="predicted"/>
<feature type="transmembrane region" description="Helical" evidence="6">
    <location>
        <begin position="54"/>
        <end position="75"/>
    </location>
</feature>
<dbReference type="CDD" id="cd06581">
    <property type="entry name" value="TM_PBP1_LivM_like"/>
    <property type="match status" value="1"/>
</dbReference>
<dbReference type="Proteomes" id="UP000198649">
    <property type="component" value="Unassembled WGS sequence"/>
</dbReference>
<name>A0A1I3IPV2_9ACTN</name>
<sequence length="350" mass="36973">MSTQVTPRTDALGSIAKTLRGGSAGASPALVWGLYAVSMAFLGLLLMIVQVDAYWLNILIMTYLFGGLAAAWNLIGGFGGQLSLGHGVYFAVGAYVVGITSTRYDWSPWLGMVLAVPIACAVAGLTSWPTFRLRGPFFAMATLALNQVALVLALYFDKVTGGPAGITMPFAPSLREAAFIERWKYGVLVLVYLMVAVALSTWMSRSRLGYALRAVRENDEAASAAGFHVFKVKMHGMLLSAGVTAVGGAIYAMYIRYIDPGSVLSLADVSVRLVLICLLGGIGTATGPVLGALLLIPAITLLQAKLSSQAPGLNLVAVGAMLVLIPLLMRRGIVGTVADLTRKATTRWSR</sequence>
<dbReference type="STRING" id="1005945.SAMN05216561_109105"/>
<accession>A0A1I3IPV2</accession>
<dbReference type="InterPro" id="IPR001851">
    <property type="entry name" value="ABC_transp_permease"/>
</dbReference>
<keyword evidence="3 6" id="KW-0812">Transmembrane</keyword>
<dbReference type="PANTHER" id="PTHR30482:SF10">
    <property type="entry name" value="HIGH-AFFINITY BRANCHED-CHAIN AMINO ACID TRANSPORT PROTEIN BRAE"/>
    <property type="match status" value="1"/>
</dbReference>
<evidence type="ECO:0000313" key="7">
    <source>
        <dbReference type="EMBL" id="SFI50015.1"/>
    </source>
</evidence>
<evidence type="ECO:0000256" key="2">
    <source>
        <dbReference type="ARBA" id="ARBA00022475"/>
    </source>
</evidence>
<dbReference type="PANTHER" id="PTHR30482">
    <property type="entry name" value="HIGH-AFFINITY BRANCHED-CHAIN AMINO ACID TRANSPORT SYSTEM PERMEASE"/>
    <property type="match status" value="1"/>
</dbReference>
<comment type="subcellular location">
    <subcellularLocation>
        <location evidence="1">Cell membrane</location>
        <topology evidence="1">Multi-pass membrane protein</topology>
    </subcellularLocation>
</comment>
<dbReference type="AlphaFoldDB" id="A0A1I3IPV2"/>
<feature type="transmembrane region" description="Helical" evidence="6">
    <location>
        <begin position="237"/>
        <end position="257"/>
    </location>
</feature>
<dbReference type="Pfam" id="PF02653">
    <property type="entry name" value="BPD_transp_2"/>
    <property type="match status" value="1"/>
</dbReference>
<gene>
    <name evidence="7" type="ORF">SAMN05216561_109105</name>
</gene>
<evidence type="ECO:0000313" key="8">
    <source>
        <dbReference type="Proteomes" id="UP000198649"/>
    </source>
</evidence>
<evidence type="ECO:0000256" key="6">
    <source>
        <dbReference type="SAM" id="Phobius"/>
    </source>
</evidence>
<feature type="transmembrane region" description="Helical" evidence="6">
    <location>
        <begin position="311"/>
        <end position="329"/>
    </location>
</feature>
<feature type="transmembrane region" description="Helical" evidence="6">
    <location>
        <begin position="183"/>
        <end position="203"/>
    </location>
</feature>
<feature type="transmembrane region" description="Helical" evidence="6">
    <location>
        <begin position="137"/>
        <end position="156"/>
    </location>
</feature>
<organism evidence="7 8">
    <name type="scientific">Nocardioides psychrotolerans</name>
    <dbReference type="NCBI Taxonomy" id="1005945"/>
    <lineage>
        <taxon>Bacteria</taxon>
        <taxon>Bacillati</taxon>
        <taxon>Actinomycetota</taxon>
        <taxon>Actinomycetes</taxon>
        <taxon>Propionibacteriales</taxon>
        <taxon>Nocardioidaceae</taxon>
        <taxon>Nocardioides</taxon>
    </lineage>
</organism>
<evidence type="ECO:0000256" key="1">
    <source>
        <dbReference type="ARBA" id="ARBA00004651"/>
    </source>
</evidence>
<protein>
    <submittedName>
        <fullName evidence="7">Branched-chain amino acid transport system permease protein</fullName>
    </submittedName>
</protein>
<evidence type="ECO:0000256" key="4">
    <source>
        <dbReference type="ARBA" id="ARBA00022989"/>
    </source>
</evidence>
<feature type="transmembrane region" description="Helical" evidence="6">
    <location>
        <begin position="29"/>
        <end position="48"/>
    </location>
</feature>
<keyword evidence="2" id="KW-1003">Cell membrane</keyword>
<evidence type="ECO:0000256" key="3">
    <source>
        <dbReference type="ARBA" id="ARBA00022692"/>
    </source>
</evidence>
<feature type="transmembrane region" description="Helical" evidence="6">
    <location>
        <begin position="106"/>
        <end position="125"/>
    </location>
</feature>
<dbReference type="EMBL" id="FOQG01000009">
    <property type="protein sequence ID" value="SFI50015.1"/>
    <property type="molecule type" value="Genomic_DNA"/>
</dbReference>
<dbReference type="GO" id="GO:0015658">
    <property type="term" value="F:branched-chain amino acid transmembrane transporter activity"/>
    <property type="evidence" value="ECO:0007669"/>
    <property type="project" value="InterPro"/>
</dbReference>
<dbReference type="GO" id="GO:0005886">
    <property type="term" value="C:plasma membrane"/>
    <property type="evidence" value="ECO:0007669"/>
    <property type="project" value="UniProtKB-SubCell"/>
</dbReference>
<feature type="transmembrane region" description="Helical" evidence="6">
    <location>
        <begin position="269"/>
        <end position="299"/>
    </location>
</feature>
<keyword evidence="5 6" id="KW-0472">Membrane</keyword>
<feature type="transmembrane region" description="Helical" evidence="6">
    <location>
        <begin position="82"/>
        <end position="100"/>
    </location>
</feature>
<evidence type="ECO:0000256" key="5">
    <source>
        <dbReference type="ARBA" id="ARBA00023136"/>
    </source>
</evidence>